<dbReference type="PROSITE" id="PS00550">
    <property type="entry name" value="HEMERYTHRINS"/>
    <property type="match status" value="1"/>
</dbReference>
<dbReference type="InterPro" id="IPR012312">
    <property type="entry name" value="Hemerythrin-like"/>
</dbReference>
<dbReference type="NCBIfam" id="TIGR02481">
    <property type="entry name" value="hemeryth_dom"/>
    <property type="match status" value="1"/>
</dbReference>
<reference evidence="6 7" key="1">
    <citation type="submission" date="2022-10" db="EMBL/GenBank/DDBJ databases">
        <title>Paucibacter sp. hw1 Genome sequencing.</title>
        <authorList>
            <person name="Park S."/>
        </authorList>
    </citation>
    <scope>NUCLEOTIDE SEQUENCE [LARGE SCALE GENOMIC DNA]</scope>
    <source>
        <strain evidence="7">hw1</strain>
    </source>
</reference>
<keyword evidence="7" id="KW-1185">Reference proteome</keyword>
<keyword evidence="2" id="KW-0813">Transport</keyword>
<gene>
    <name evidence="6" type="ORF">PRZ03_05640</name>
</gene>
<comment type="similarity">
    <text evidence="1">Belongs to the hemerythrin family.</text>
</comment>
<evidence type="ECO:0000259" key="5">
    <source>
        <dbReference type="Pfam" id="PF01814"/>
    </source>
</evidence>
<keyword evidence="2" id="KW-0561">Oxygen transport</keyword>
<dbReference type="SUPFAM" id="SSF47188">
    <property type="entry name" value="Hemerythrin-like"/>
    <property type="match status" value="1"/>
</dbReference>
<keyword evidence="4" id="KW-0408">Iron</keyword>
<evidence type="ECO:0000256" key="1">
    <source>
        <dbReference type="ARBA" id="ARBA00010587"/>
    </source>
</evidence>
<protein>
    <submittedName>
        <fullName evidence="6">Hemerythrin</fullName>
    </submittedName>
</protein>
<dbReference type="Proteomes" id="UP001221189">
    <property type="component" value="Unassembled WGS sequence"/>
</dbReference>
<organism evidence="6 7">
    <name type="scientific">Roseateles albus</name>
    <dbReference type="NCBI Taxonomy" id="2987525"/>
    <lineage>
        <taxon>Bacteria</taxon>
        <taxon>Pseudomonadati</taxon>
        <taxon>Pseudomonadota</taxon>
        <taxon>Betaproteobacteria</taxon>
        <taxon>Burkholderiales</taxon>
        <taxon>Sphaerotilaceae</taxon>
        <taxon>Roseateles</taxon>
    </lineage>
</organism>
<accession>A0ABT5KCE4</accession>
<name>A0ABT5KCE4_9BURK</name>
<dbReference type="PANTHER" id="PTHR37164:SF1">
    <property type="entry name" value="BACTERIOHEMERYTHRIN"/>
    <property type="match status" value="1"/>
</dbReference>
<dbReference type="RefSeq" id="WP_273599404.1">
    <property type="nucleotide sequence ID" value="NZ_JAQQXT010000003.1"/>
</dbReference>
<dbReference type="EMBL" id="JAQQXT010000003">
    <property type="protein sequence ID" value="MDC8771047.1"/>
    <property type="molecule type" value="Genomic_DNA"/>
</dbReference>
<dbReference type="InterPro" id="IPR016131">
    <property type="entry name" value="Haemerythrin_Fe_BS"/>
</dbReference>
<dbReference type="Pfam" id="PF01814">
    <property type="entry name" value="Hemerythrin"/>
    <property type="match status" value="1"/>
</dbReference>
<feature type="domain" description="Hemerythrin-like" evidence="5">
    <location>
        <begin position="20"/>
        <end position="128"/>
    </location>
</feature>
<dbReference type="InterPro" id="IPR035938">
    <property type="entry name" value="Hemerythrin-like_sf"/>
</dbReference>
<keyword evidence="3" id="KW-0479">Metal-binding</keyword>
<dbReference type="InterPro" id="IPR012827">
    <property type="entry name" value="Hemerythrin_metal-bd"/>
</dbReference>
<sequence length="165" mass="18010">MNTPSTLTWTDALTLNQPQIDQTHHEFVALLNELAELLPTCTEPADALPAYQRLLTHTEQHFAMEEGYMAATGFAPDNCHSKQHAMVLDVMRQVLVHTHAEQDLEPMRNLLPELVNWFPAHAEMMDAALVYHMSQVGFDPATGTASTPALVGAEPISSCGSGSCG</sequence>
<evidence type="ECO:0000256" key="4">
    <source>
        <dbReference type="ARBA" id="ARBA00023004"/>
    </source>
</evidence>
<dbReference type="CDD" id="cd12107">
    <property type="entry name" value="Hemerythrin"/>
    <property type="match status" value="1"/>
</dbReference>
<proteinExistence type="inferred from homology"/>
<evidence type="ECO:0000256" key="2">
    <source>
        <dbReference type="ARBA" id="ARBA00022621"/>
    </source>
</evidence>
<evidence type="ECO:0000313" key="6">
    <source>
        <dbReference type="EMBL" id="MDC8771047.1"/>
    </source>
</evidence>
<evidence type="ECO:0000313" key="7">
    <source>
        <dbReference type="Proteomes" id="UP001221189"/>
    </source>
</evidence>
<comment type="caution">
    <text evidence="6">The sequence shown here is derived from an EMBL/GenBank/DDBJ whole genome shotgun (WGS) entry which is preliminary data.</text>
</comment>
<dbReference type="PANTHER" id="PTHR37164">
    <property type="entry name" value="BACTERIOHEMERYTHRIN"/>
    <property type="match status" value="1"/>
</dbReference>
<dbReference type="Gene3D" id="1.20.120.50">
    <property type="entry name" value="Hemerythrin-like"/>
    <property type="match status" value="1"/>
</dbReference>
<dbReference type="InterPro" id="IPR050669">
    <property type="entry name" value="Hemerythrin"/>
</dbReference>
<evidence type="ECO:0000256" key="3">
    <source>
        <dbReference type="ARBA" id="ARBA00022723"/>
    </source>
</evidence>